<dbReference type="GO" id="GO:0016042">
    <property type="term" value="P:lipid catabolic process"/>
    <property type="evidence" value="ECO:0007669"/>
    <property type="project" value="UniProtKB-UniRule"/>
</dbReference>
<evidence type="ECO:0000313" key="4">
    <source>
        <dbReference type="EMBL" id="SDS16023.1"/>
    </source>
</evidence>
<keyword evidence="2" id="KW-0378">Hydrolase</keyword>
<evidence type="ECO:0000259" key="3">
    <source>
        <dbReference type="PROSITE" id="PS51635"/>
    </source>
</evidence>
<organism evidence="4 5">
    <name type="scientific">Christiangramia echinicola</name>
    <dbReference type="NCBI Taxonomy" id="279359"/>
    <lineage>
        <taxon>Bacteria</taxon>
        <taxon>Pseudomonadati</taxon>
        <taxon>Bacteroidota</taxon>
        <taxon>Flavobacteriia</taxon>
        <taxon>Flavobacteriales</taxon>
        <taxon>Flavobacteriaceae</taxon>
        <taxon>Christiangramia</taxon>
    </lineage>
</organism>
<feature type="short sequence motif" description="DGA/G" evidence="2">
    <location>
        <begin position="182"/>
        <end position="184"/>
    </location>
</feature>
<keyword evidence="1 2" id="KW-0443">Lipid metabolism</keyword>
<feature type="short sequence motif" description="GXGXXG" evidence="2">
    <location>
        <begin position="8"/>
        <end position="13"/>
    </location>
</feature>
<feature type="domain" description="PNPLA" evidence="3">
    <location>
        <begin position="4"/>
        <end position="195"/>
    </location>
</feature>
<sequence length="300" mass="34240">MRALVISGGGSKGAFAGGVAQYLTEVLKRDYDIFIGTSTGSLLISHMALKKAEKVKKVFTSVNQSSIFSSRPFLIKKEHGHENITINHFNVLKNFLKGKKTFGSSYNLKKLLEKTFTREEFEELKAGKKDIVTTVSNISLNEVEYKSIKDYEYEDFIEWIWISCNYTPFMSLVKKNGCEYADGGLGSMVPIEEAIKRGATEVDEIILQTEVTYFNRMPSKNVFSLITNLFAFMLDRIEKQNITIGKFAASHKDAILNFYYTPSVLTTNSLIFDEEQMTAWWESGYEFAKYRNEELNQIEP</sequence>
<evidence type="ECO:0000256" key="2">
    <source>
        <dbReference type="PROSITE-ProRule" id="PRU01161"/>
    </source>
</evidence>
<dbReference type="SUPFAM" id="SSF52151">
    <property type="entry name" value="FabD/lysophospholipase-like"/>
    <property type="match status" value="1"/>
</dbReference>
<protein>
    <submittedName>
        <fullName evidence="4">Patatin-like phospholipase</fullName>
    </submittedName>
</protein>
<dbReference type="GO" id="GO:0016787">
    <property type="term" value="F:hydrolase activity"/>
    <property type="evidence" value="ECO:0007669"/>
    <property type="project" value="UniProtKB-UniRule"/>
</dbReference>
<dbReference type="InterPro" id="IPR016035">
    <property type="entry name" value="Acyl_Trfase/lysoPLipase"/>
</dbReference>
<accession>A0A1H1PY22</accession>
<evidence type="ECO:0000313" key="5">
    <source>
        <dbReference type="Proteomes" id="UP000198858"/>
    </source>
</evidence>
<gene>
    <name evidence="4" type="ORF">SAMN04488552_2300</name>
</gene>
<dbReference type="InterPro" id="IPR002641">
    <property type="entry name" value="PNPLA_dom"/>
</dbReference>
<evidence type="ECO:0000256" key="1">
    <source>
        <dbReference type="ARBA" id="ARBA00023098"/>
    </source>
</evidence>
<dbReference type="AlphaFoldDB" id="A0A1H1PY22"/>
<keyword evidence="2" id="KW-0442">Lipid degradation</keyword>
<reference evidence="4 5" key="1">
    <citation type="submission" date="2016-10" db="EMBL/GenBank/DDBJ databases">
        <authorList>
            <person name="Varghese N."/>
            <person name="Submissions S."/>
        </authorList>
    </citation>
    <scope>NUCLEOTIDE SEQUENCE [LARGE SCALE GENOMIC DNA]</scope>
    <source>
        <strain evidence="4 5">Mar_2010_102</strain>
    </source>
</reference>
<feature type="active site" description="Nucleophile" evidence="2">
    <location>
        <position position="38"/>
    </location>
</feature>
<keyword evidence="5" id="KW-1185">Reference proteome</keyword>
<proteinExistence type="predicted"/>
<dbReference type="Pfam" id="PF01734">
    <property type="entry name" value="Patatin"/>
    <property type="match status" value="1"/>
</dbReference>
<feature type="active site" description="Proton acceptor" evidence="2">
    <location>
        <position position="182"/>
    </location>
</feature>
<dbReference type="PROSITE" id="PS51635">
    <property type="entry name" value="PNPLA"/>
    <property type="match status" value="1"/>
</dbReference>
<dbReference type="Proteomes" id="UP000198858">
    <property type="component" value="Chromosome I"/>
</dbReference>
<dbReference type="RefSeq" id="WP_089662732.1">
    <property type="nucleotide sequence ID" value="NZ_LT629745.1"/>
</dbReference>
<dbReference type="EMBL" id="LT629745">
    <property type="protein sequence ID" value="SDS16023.1"/>
    <property type="molecule type" value="Genomic_DNA"/>
</dbReference>
<name>A0A1H1PY22_9FLAO</name>
<dbReference type="Gene3D" id="3.40.1090.10">
    <property type="entry name" value="Cytosolic phospholipase A2 catalytic domain"/>
    <property type="match status" value="1"/>
</dbReference>
<dbReference type="STRING" id="1250231.SAMN04488552_2300"/>
<feature type="short sequence motif" description="GXSXG" evidence="2">
    <location>
        <begin position="36"/>
        <end position="40"/>
    </location>
</feature>